<name>A0A7X5QRR0_9GAMM</name>
<protein>
    <submittedName>
        <fullName evidence="1">Uncharacterized protein</fullName>
    </submittedName>
</protein>
<comment type="caution">
    <text evidence="1">The sequence shown here is derived from an EMBL/GenBank/DDBJ whole genome shotgun (WGS) entry which is preliminary data.</text>
</comment>
<reference evidence="1 2" key="1">
    <citation type="journal article" date="2006" name="Int. J. Syst. Evol. Microbiol.">
        <title>Dyella yeojuensis sp. nov., isolated from greenhouse soil in Korea.</title>
        <authorList>
            <person name="Kim B.Y."/>
            <person name="Weon H.Y."/>
            <person name="Lee K.H."/>
            <person name="Seok S.J."/>
            <person name="Kwon S.W."/>
            <person name="Go S.J."/>
            <person name="Stackebrandt E."/>
        </authorList>
    </citation>
    <scope>NUCLEOTIDE SEQUENCE [LARGE SCALE GENOMIC DNA]</scope>
    <source>
        <strain evidence="1 2">DSM 17673</strain>
    </source>
</reference>
<keyword evidence="2" id="KW-1185">Reference proteome</keyword>
<dbReference type="EMBL" id="JAAQTL010000001">
    <property type="protein sequence ID" value="NID14196.1"/>
    <property type="molecule type" value="Genomic_DNA"/>
</dbReference>
<evidence type="ECO:0000313" key="2">
    <source>
        <dbReference type="Proteomes" id="UP000518878"/>
    </source>
</evidence>
<sequence length="53" mass="5772">MKKRFSEEQIIALLLAYAGASAKRGAPDFDAPRTIGNARLHRYLGEPGGVIDE</sequence>
<dbReference type="AlphaFoldDB" id="A0A7X5QRR0"/>
<proteinExistence type="predicted"/>
<gene>
    <name evidence="1" type="ORF">HBF32_01780</name>
</gene>
<dbReference type="RefSeq" id="WP_166697922.1">
    <property type="nucleotide sequence ID" value="NZ_JAAQTL010000001.1"/>
</dbReference>
<accession>A0A7X5QRR0</accession>
<dbReference type="Proteomes" id="UP000518878">
    <property type="component" value="Unassembled WGS sequence"/>
</dbReference>
<evidence type="ECO:0000313" key="1">
    <source>
        <dbReference type="EMBL" id="NID14196.1"/>
    </source>
</evidence>
<organism evidence="1 2">
    <name type="scientific">Luteibacter yeojuensis</name>
    <dbReference type="NCBI Taxonomy" id="345309"/>
    <lineage>
        <taxon>Bacteria</taxon>
        <taxon>Pseudomonadati</taxon>
        <taxon>Pseudomonadota</taxon>
        <taxon>Gammaproteobacteria</taxon>
        <taxon>Lysobacterales</taxon>
        <taxon>Rhodanobacteraceae</taxon>
        <taxon>Luteibacter</taxon>
    </lineage>
</organism>